<feature type="compositionally biased region" description="Basic and acidic residues" evidence="1">
    <location>
        <begin position="9"/>
        <end position="19"/>
    </location>
</feature>
<name>A0A0A9GYN9_ARUDO</name>
<organism evidence="2">
    <name type="scientific">Arundo donax</name>
    <name type="common">Giant reed</name>
    <name type="synonym">Donax arundinaceus</name>
    <dbReference type="NCBI Taxonomy" id="35708"/>
    <lineage>
        <taxon>Eukaryota</taxon>
        <taxon>Viridiplantae</taxon>
        <taxon>Streptophyta</taxon>
        <taxon>Embryophyta</taxon>
        <taxon>Tracheophyta</taxon>
        <taxon>Spermatophyta</taxon>
        <taxon>Magnoliopsida</taxon>
        <taxon>Liliopsida</taxon>
        <taxon>Poales</taxon>
        <taxon>Poaceae</taxon>
        <taxon>PACMAD clade</taxon>
        <taxon>Arundinoideae</taxon>
        <taxon>Arundineae</taxon>
        <taxon>Arundo</taxon>
    </lineage>
</organism>
<protein>
    <submittedName>
        <fullName evidence="2">Uncharacterized protein</fullName>
    </submittedName>
</protein>
<proteinExistence type="predicted"/>
<dbReference type="EMBL" id="GBRH01169242">
    <property type="protein sequence ID" value="JAE28654.1"/>
    <property type="molecule type" value="Transcribed_RNA"/>
</dbReference>
<sequence length="30" mass="3578">MDYGWRRTRTVDSGREVPKSPHFLRASFKP</sequence>
<evidence type="ECO:0000256" key="1">
    <source>
        <dbReference type="SAM" id="MobiDB-lite"/>
    </source>
</evidence>
<dbReference type="AlphaFoldDB" id="A0A0A9GYN9"/>
<accession>A0A0A9GYN9</accession>
<reference evidence="2" key="2">
    <citation type="journal article" date="2015" name="Data Brief">
        <title>Shoot transcriptome of the giant reed, Arundo donax.</title>
        <authorList>
            <person name="Barrero R.A."/>
            <person name="Guerrero F.D."/>
            <person name="Moolhuijzen P."/>
            <person name="Goolsby J.A."/>
            <person name="Tidwell J."/>
            <person name="Bellgard S.E."/>
            <person name="Bellgard M.I."/>
        </authorList>
    </citation>
    <scope>NUCLEOTIDE SEQUENCE</scope>
    <source>
        <tissue evidence="2">Shoot tissue taken approximately 20 cm above the soil surface</tissue>
    </source>
</reference>
<evidence type="ECO:0000313" key="2">
    <source>
        <dbReference type="EMBL" id="JAE28654.1"/>
    </source>
</evidence>
<reference evidence="2" key="1">
    <citation type="submission" date="2014-09" db="EMBL/GenBank/DDBJ databases">
        <authorList>
            <person name="Magalhaes I.L.F."/>
            <person name="Oliveira U."/>
            <person name="Santos F.R."/>
            <person name="Vidigal T.H.D.A."/>
            <person name="Brescovit A.D."/>
            <person name="Santos A.J."/>
        </authorList>
    </citation>
    <scope>NUCLEOTIDE SEQUENCE</scope>
    <source>
        <tissue evidence="2">Shoot tissue taken approximately 20 cm above the soil surface</tissue>
    </source>
</reference>
<feature type="region of interest" description="Disordered" evidence="1">
    <location>
        <begin position="1"/>
        <end position="30"/>
    </location>
</feature>